<dbReference type="GeneID" id="39583401"/>
<protein>
    <submittedName>
        <fullName evidence="2">Uncharacterized protein</fullName>
    </submittedName>
</protein>
<evidence type="ECO:0000313" key="2">
    <source>
        <dbReference type="EMBL" id="ROT39741.1"/>
    </source>
</evidence>
<name>A0A3N2PYY9_SODAK</name>
<proteinExistence type="predicted"/>
<evidence type="ECO:0000313" key="3">
    <source>
        <dbReference type="Proteomes" id="UP000272025"/>
    </source>
</evidence>
<dbReference type="EMBL" id="ML119053">
    <property type="protein sequence ID" value="ROT39741.1"/>
    <property type="molecule type" value="Genomic_DNA"/>
</dbReference>
<dbReference type="AlphaFoldDB" id="A0A3N2PYY9"/>
<dbReference type="Proteomes" id="UP000272025">
    <property type="component" value="Unassembled WGS sequence"/>
</dbReference>
<keyword evidence="3" id="KW-1185">Reference proteome</keyword>
<organism evidence="2 3">
    <name type="scientific">Sodiomyces alkalinus (strain CBS 110278 / VKM F-3762 / F11)</name>
    <name type="common">Alkaliphilic filamentous fungus</name>
    <dbReference type="NCBI Taxonomy" id="1314773"/>
    <lineage>
        <taxon>Eukaryota</taxon>
        <taxon>Fungi</taxon>
        <taxon>Dikarya</taxon>
        <taxon>Ascomycota</taxon>
        <taxon>Pezizomycotina</taxon>
        <taxon>Sordariomycetes</taxon>
        <taxon>Hypocreomycetidae</taxon>
        <taxon>Glomerellales</taxon>
        <taxon>Plectosphaerellaceae</taxon>
        <taxon>Sodiomyces</taxon>
    </lineage>
</organism>
<reference evidence="2 3" key="1">
    <citation type="journal article" date="2018" name="Mol. Ecol.">
        <title>The obligate alkalophilic soda-lake fungus Sodiomyces alkalinus has shifted to a protein diet.</title>
        <authorList>
            <person name="Grum-Grzhimaylo A.A."/>
            <person name="Falkoski D.L."/>
            <person name="van den Heuvel J."/>
            <person name="Valero-Jimenez C.A."/>
            <person name="Min B."/>
            <person name="Choi I.G."/>
            <person name="Lipzen A."/>
            <person name="Daum C.G."/>
            <person name="Aanen D.K."/>
            <person name="Tsang A."/>
            <person name="Henrissat B."/>
            <person name="Bilanenko E.N."/>
            <person name="de Vries R.P."/>
            <person name="van Kan J.A.L."/>
            <person name="Grigoriev I.V."/>
            <person name="Debets A.J.M."/>
        </authorList>
    </citation>
    <scope>NUCLEOTIDE SEQUENCE [LARGE SCALE GENOMIC DNA]</scope>
    <source>
        <strain evidence="2 3">F11</strain>
    </source>
</reference>
<feature type="region of interest" description="Disordered" evidence="1">
    <location>
        <begin position="253"/>
        <end position="272"/>
    </location>
</feature>
<accession>A0A3N2PYY9</accession>
<gene>
    <name evidence="2" type="ORF">SODALDRAFT_377667</name>
</gene>
<dbReference type="RefSeq" id="XP_028467547.1">
    <property type="nucleotide sequence ID" value="XM_028614924.1"/>
</dbReference>
<sequence length="272" mass="29719">MATYSVMSVSQLYRVVHDRLGAGRREKAGKGAGVGYLGETYDRFPPFSPRAWNVCLGVASERSRDPDDRGHNNDRYGPNQSESIISAIHWGNLRCMHGYGVCKISFTAQLNDSNLDANEHHQQVFLNGSSRTTHAEYTPFQEGMNRGREWKKEQGQIISGVHRWKTNDEQKVLSCISHPASITGQQIATGLFSTSSAAVGPLPGRRLACRALANAELAASSAWDWGRFENGQAKGQQLLLLLPIPSACFPVPAQSTSLSSPEPRLPQAKGAT</sequence>
<evidence type="ECO:0000256" key="1">
    <source>
        <dbReference type="SAM" id="MobiDB-lite"/>
    </source>
</evidence>